<dbReference type="EMBL" id="JAPDRP010000020">
    <property type="protein sequence ID" value="KAJ9638925.1"/>
    <property type="molecule type" value="Genomic_DNA"/>
</dbReference>
<accession>A0ACC2YUC7</accession>
<reference evidence="1" key="1">
    <citation type="submission" date="2022-10" db="EMBL/GenBank/DDBJ databases">
        <title>Culturing micro-colonial fungi from biological soil crusts in the Mojave desert and describing Neophaeococcomyces mojavensis, and introducing the new genera and species Taxawa tesnikishii.</title>
        <authorList>
            <person name="Kurbessoian T."/>
            <person name="Stajich J.E."/>
        </authorList>
    </citation>
    <scope>NUCLEOTIDE SEQUENCE</scope>
    <source>
        <strain evidence="1">JES_115</strain>
    </source>
</reference>
<proteinExistence type="predicted"/>
<evidence type="ECO:0000313" key="2">
    <source>
        <dbReference type="Proteomes" id="UP001172680"/>
    </source>
</evidence>
<protein>
    <submittedName>
        <fullName evidence="1">Uncharacterized protein</fullName>
    </submittedName>
</protein>
<organism evidence="1 2">
    <name type="scientific">Coniosporium tulheliwenetii</name>
    <dbReference type="NCBI Taxonomy" id="3383036"/>
    <lineage>
        <taxon>Eukaryota</taxon>
        <taxon>Fungi</taxon>
        <taxon>Dikarya</taxon>
        <taxon>Ascomycota</taxon>
        <taxon>Pezizomycotina</taxon>
        <taxon>Dothideomycetes</taxon>
        <taxon>Dothideomycetes incertae sedis</taxon>
        <taxon>Coniosporium</taxon>
    </lineage>
</organism>
<comment type="caution">
    <text evidence="1">The sequence shown here is derived from an EMBL/GenBank/DDBJ whole genome shotgun (WGS) entry which is preliminary data.</text>
</comment>
<dbReference type="Proteomes" id="UP001172680">
    <property type="component" value="Unassembled WGS sequence"/>
</dbReference>
<sequence length="89" mass="9915">MYTTATSCPYPIYTDPTRKIYEKLGMIRTLDLGPTTPSYIQSSLLGVVVSSFWQALSSGRSALKGETFRSEAELELGEEEQCWEGLQAE</sequence>
<gene>
    <name evidence="1" type="ORF">H2199_006786</name>
</gene>
<name>A0ACC2YUC7_9PEZI</name>
<keyword evidence="2" id="KW-1185">Reference proteome</keyword>
<evidence type="ECO:0000313" key="1">
    <source>
        <dbReference type="EMBL" id="KAJ9638925.1"/>
    </source>
</evidence>